<organism evidence="2 3">
    <name type="scientific">Methylomonas lenta</name>
    <dbReference type="NCBI Taxonomy" id="980561"/>
    <lineage>
        <taxon>Bacteria</taxon>
        <taxon>Pseudomonadati</taxon>
        <taxon>Pseudomonadota</taxon>
        <taxon>Gammaproteobacteria</taxon>
        <taxon>Methylococcales</taxon>
        <taxon>Methylococcaceae</taxon>
        <taxon>Methylomonas</taxon>
    </lineage>
</organism>
<keyword evidence="1" id="KW-1133">Transmembrane helix</keyword>
<gene>
    <name evidence="2" type="ORF">A1359_05205</name>
</gene>
<comment type="caution">
    <text evidence="2">The sequence shown here is derived from an EMBL/GenBank/DDBJ whole genome shotgun (WGS) entry which is preliminary data.</text>
</comment>
<feature type="transmembrane region" description="Helical" evidence="1">
    <location>
        <begin position="14"/>
        <end position="33"/>
    </location>
</feature>
<accession>A0A177NJP7</accession>
<protein>
    <submittedName>
        <fullName evidence="2">Uncharacterized protein</fullName>
    </submittedName>
</protein>
<dbReference type="EMBL" id="LUUI01000082">
    <property type="protein sequence ID" value="OAI18217.1"/>
    <property type="molecule type" value="Genomic_DNA"/>
</dbReference>
<evidence type="ECO:0000256" key="1">
    <source>
        <dbReference type="SAM" id="Phobius"/>
    </source>
</evidence>
<evidence type="ECO:0000313" key="3">
    <source>
        <dbReference type="Proteomes" id="UP000078476"/>
    </source>
</evidence>
<dbReference type="RefSeq" id="WP_066979467.1">
    <property type="nucleotide sequence ID" value="NZ_LUUI01000082.1"/>
</dbReference>
<dbReference type="AlphaFoldDB" id="A0A177NJP7"/>
<keyword evidence="3" id="KW-1185">Reference proteome</keyword>
<dbReference type="OrthoDB" id="9997at2"/>
<keyword evidence="1" id="KW-0812">Transmembrane</keyword>
<evidence type="ECO:0000313" key="2">
    <source>
        <dbReference type="EMBL" id="OAI18217.1"/>
    </source>
</evidence>
<name>A0A177NJP7_9GAMM</name>
<reference evidence="2 3" key="1">
    <citation type="submission" date="2016-03" db="EMBL/GenBank/DDBJ databases">
        <authorList>
            <person name="Ploux O."/>
        </authorList>
    </citation>
    <scope>NUCLEOTIDE SEQUENCE [LARGE SCALE GENOMIC DNA]</scope>
    <source>
        <strain evidence="2 3">R-45370</strain>
    </source>
</reference>
<keyword evidence="1" id="KW-0472">Membrane</keyword>
<proteinExistence type="predicted"/>
<sequence length="419" mass="47718">MLKTFGLPKSVKRFLYACLTVFFLFNLLLFFVIDNSPLLKMHQGLNRDDIQRATQILHIKPEERNEVKTVILNEKDVNIAANYLLNHFVENTTNIQIGQDIVFVQIAVFVPKTIWGRYLDFSFKLIQNNDSIKIKSLKIGEASVPDTAANYLIPVLAQFTPLKKYWDLGISHINDIQITSAGIQISYLGSIVDAAKQLVIQKHREYPNLHLYQQQINEIVSQHDPAWRLSLTELLQPLFLSAYQRSTAETAIRENRAVIIAVGSYIFKQELRRYLPLGLVYSKEYPVFAYKRIDIPQHFIASALLATIDASFLSKQLGEDKELGDAEKGSGFSFIDLTADRAGTRFGQTAIASAKQARKLQQIMSTVKHYSSIIPDIQGLPERMDEPTFKTRFDNIGSPIYQSMISEIDERIEGLPIYQ</sequence>
<dbReference type="STRING" id="980561.A1359_05205"/>
<dbReference type="Proteomes" id="UP000078476">
    <property type="component" value="Unassembled WGS sequence"/>
</dbReference>